<dbReference type="PROSITE" id="PS50240">
    <property type="entry name" value="TRYPSIN_DOM"/>
    <property type="match status" value="1"/>
</dbReference>
<accession>A0A6J2V983</accession>
<dbReference type="PRINTS" id="PR00722">
    <property type="entry name" value="CHYMOTRYPSIN"/>
</dbReference>
<dbReference type="OrthoDB" id="9406323at2759"/>
<dbReference type="InterPro" id="IPR033116">
    <property type="entry name" value="TRYPSIN_SER"/>
</dbReference>
<evidence type="ECO:0000313" key="18">
    <source>
        <dbReference type="Proteomes" id="UP000504632"/>
    </source>
</evidence>
<protein>
    <recommendedName>
        <fullName evidence="13">trypsin</fullName>
        <ecNumber evidence="13">3.4.21.4</ecNumber>
    </recommendedName>
</protein>
<gene>
    <name evidence="19" type="primary">plaua</name>
</gene>
<keyword evidence="10" id="KW-1015">Disulfide bond</keyword>
<dbReference type="GO" id="GO:0033628">
    <property type="term" value="P:regulation of cell adhesion mediated by integrin"/>
    <property type="evidence" value="ECO:0007669"/>
    <property type="project" value="TreeGrafter"/>
</dbReference>
<evidence type="ECO:0000256" key="15">
    <source>
        <dbReference type="RuleBase" id="RU363034"/>
    </source>
</evidence>
<evidence type="ECO:0000256" key="13">
    <source>
        <dbReference type="ARBA" id="ARBA00038868"/>
    </source>
</evidence>
<keyword evidence="18" id="KW-1185">Reference proteome</keyword>
<reference evidence="19" key="1">
    <citation type="submission" date="2025-08" db="UniProtKB">
        <authorList>
            <consortium name="RefSeq"/>
        </authorList>
    </citation>
    <scope>IDENTIFICATION</scope>
</reference>
<dbReference type="InterPro" id="IPR001254">
    <property type="entry name" value="Trypsin_dom"/>
</dbReference>
<keyword evidence="4 14" id="KW-0420">Kringle</keyword>
<sequence>MFLENHQIRKRMRLKWLPLLTLTTCLFPIITMASASRWSTRRSHRPAPAGECLRGNGRDYRGTVSETERGHTCVQWSWVDRPGSYRYGKHNYCRNPDDRSRPWCWVVNGNELKREFCNIPQCNPEPVPKKTAMDDGLPIFPPAETTCGERRLPTRRKIVGGSVSSVETQPWIASVFHRRSFLCGGSLIAPCWVLSAAHCFSEGRTMKKTRHLSVSLGKDYINQTEHSKEQHFKVEQLIIHEDYNSEKDFNNDMALLKIIGEDGQCAVKTRSVRTVCLPPENQMLPPGLYCDVAGYGKERWGGGYSKVLKKTQVKLISQPVCERNDYYGDKITENMFCAGSPDWTTDSCEGDSGGPLVCEVGNRMFLFGIVSWGEGCSKKFRPGVYTRVTNYNRWIALHTGLPSFTAGSMYPEK</sequence>
<keyword evidence="11" id="KW-0617">Plasminogen activation</keyword>
<keyword evidence="2" id="KW-0964">Secreted</keyword>
<dbReference type="AlphaFoldDB" id="A0A6J2V983"/>
<evidence type="ECO:0000313" key="19">
    <source>
        <dbReference type="RefSeq" id="XP_030628313.1"/>
    </source>
</evidence>
<dbReference type="InterPro" id="IPR043504">
    <property type="entry name" value="Peptidase_S1_PA_chymotrypsin"/>
</dbReference>
<keyword evidence="3" id="KW-0245">EGF-like domain</keyword>
<feature type="domain" description="Kringle" evidence="16">
    <location>
        <begin position="51"/>
        <end position="122"/>
    </location>
</feature>
<dbReference type="SMART" id="SM00020">
    <property type="entry name" value="Tryp_SPc"/>
    <property type="match status" value="1"/>
</dbReference>
<dbReference type="PROSITE" id="PS00021">
    <property type="entry name" value="KRINGLE_1"/>
    <property type="match status" value="1"/>
</dbReference>
<dbReference type="InterPro" id="IPR001314">
    <property type="entry name" value="Peptidase_S1A"/>
</dbReference>
<keyword evidence="7 15" id="KW-0378">Hydrolase</keyword>
<feature type="domain" description="Peptidase S1" evidence="17">
    <location>
        <begin position="158"/>
        <end position="400"/>
    </location>
</feature>
<dbReference type="CDD" id="cd00108">
    <property type="entry name" value="KR"/>
    <property type="match status" value="1"/>
</dbReference>
<dbReference type="PANTHER" id="PTHR24264">
    <property type="entry name" value="TRYPSIN-RELATED"/>
    <property type="match status" value="1"/>
</dbReference>
<dbReference type="SMART" id="SM00130">
    <property type="entry name" value="KR"/>
    <property type="match status" value="1"/>
</dbReference>
<evidence type="ECO:0000256" key="1">
    <source>
        <dbReference type="ARBA" id="ARBA00004239"/>
    </source>
</evidence>
<dbReference type="FunFam" id="2.40.10.10:FF:000003">
    <property type="entry name" value="Transmembrane serine protease 3"/>
    <property type="match status" value="1"/>
</dbReference>
<dbReference type="EC" id="3.4.21.4" evidence="13"/>
<keyword evidence="6" id="KW-0732">Signal</keyword>
<evidence type="ECO:0000256" key="3">
    <source>
        <dbReference type="ARBA" id="ARBA00022536"/>
    </source>
</evidence>
<dbReference type="RefSeq" id="XP_030628313.1">
    <property type="nucleotide sequence ID" value="XM_030772453.1"/>
</dbReference>
<dbReference type="Proteomes" id="UP000504632">
    <property type="component" value="Chromosome 4"/>
</dbReference>
<evidence type="ECO:0000256" key="11">
    <source>
        <dbReference type="ARBA" id="ARBA00023202"/>
    </source>
</evidence>
<dbReference type="Pfam" id="PF00089">
    <property type="entry name" value="Trypsin"/>
    <property type="match status" value="1"/>
</dbReference>
<keyword evidence="8 15" id="KW-0720">Serine protease</keyword>
<dbReference type="InterPro" id="IPR018114">
    <property type="entry name" value="TRYPSIN_HIS"/>
</dbReference>
<evidence type="ECO:0000256" key="10">
    <source>
        <dbReference type="ARBA" id="ARBA00023157"/>
    </source>
</evidence>
<dbReference type="CDD" id="cd00190">
    <property type="entry name" value="Tryp_SPc"/>
    <property type="match status" value="1"/>
</dbReference>
<evidence type="ECO:0000259" key="17">
    <source>
        <dbReference type="PROSITE" id="PS50240"/>
    </source>
</evidence>
<keyword evidence="5 15" id="KW-0645">Protease</keyword>
<dbReference type="InterPro" id="IPR009003">
    <property type="entry name" value="Peptidase_S1_PA"/>
</dbReference>
<keyword evidence="9" id="KW-0865">Zymogen</keyword>
<evidence type="ECO:0000256" key="4">
    <source>
        <dbReference type="ARBA" id="ARBA00022572"/>
    </source>
</evidence>
<proteinExistence type="predicted"/>
<dbReference type="SUPFAM" id="SSF50494">
    <property type="entry name" value="Trypsin-like serine proteases"/>
    <property type="match status" value="1"/>
</dbReference>
<evidence type="ECO:0000259" key="16">
    <source>
        <dbReference type="PROSITE" id="PS50070"/>
    </source>
</evidence>
<dbReference type="GO" id="GO:0004252">
    <property type="term" value="F:serine-type endopeptidase activity"/>
    <property type="evidence" value="ECO:0007669"/>
    <property type="project" value="UniProtKB-EC"/>
</dbReference>
<dbReference type="PROSITE" id="PS00135">
    <property type="entry name" value="TRYPSIN_SER"/>
    <property type="match status" value="1"/>
</dbReference>
<comment type="subcellular location">
    <subcellularLocation>
        <location evidence="1">Secreted</location>
        <location evidence="1">Extracellular space</location>
    </subcellularLocation>
</comment>
<dbReference type="GO" id="GO:0005615">
    <property type="term" value="C:extracellular space"/>
    <property type="evidence" value="ECO:0007669"/>
    <property type="project" value="TreeGrafter"/>
</dbReference>
<dbReference type="Gene3D" id="2.40.20.10">
    <property type="entry name" value="Plasminogen Kringle 4"/>
    <property type="match status" value="1"/>
</dbReference>
<evidence type="ECO:0000256" key="6">
    <source>
        <dbReference type="ARBA" id="ARBA00022729"/>
    </source>
</evidence>
<evidence type="ECO:0000256" key="8">
    <source>
        <dbReference type="ARBA" id="ARBA00022825"/>
    </source>
</evidence>
<dbReference type="PANTHER" id="PTHR24264:SF38">
    <property type="entry name" value="UROKINASE-TYPE PLASMINOGEN ACTIVATOR"/>
    <property type="match status" value="1"/>
</dbReference>
<dbReference type="InParanoid" id="A0A6J2V983"/>
<organism evidence="18 19">
    <name type="scientific">Chanos chanos</name>
    <name type="common">Milkfish</name>
    <name type="synonym">Mugil chanos</name>
    <dbReference type="NCBI Taxonomy" id="29144"/>
    <lineage>
        <taxon>Eukaryota</taxon>
        <taxon>Metazoa</taxon>
        <taxon>Chordata</taxon>
        <taxon>Craniata</taxon>
        <taxon>Vertebrata</taxon>
        <taxon>Euteleostomi</taxon>
        <taxon>Actinopterygii</taxon>
        <taxon>Neopterygii</taxon>
        <taxon>Teleostei</taxon>
        <taxon>Ostariophysi</taxon>
        <taxon>Gonorynchiformes</taxon>
        <taxon>Chanidae</taxon>
        <taxon>Chanos</taxon>
    </lineage>
</organism>
<evidence type="ECO:0000256" key="14">
    <source>
        <dbReference type="PROSITE-ProRule" id="PRU00121"/>
    </source>
</evidence>
<evidence type="ECO:0000256" key="7">
    <source>
        <dbReference type="ARBA" id="ARBA00022801"/>
    </source>
</evidence>
<dbReference type="InterPro" id="IPR038178">
    <property type="entry name" value="Kringle_sf"/>
</dbReference>
<dbReference type="CTD" id="100008445"/>
<dbReference type="InterPro" id="IPR018056">
    <property type="entry name" value="Kringle_CS"/>
</dbReference>
<dbReference type="GO" id="GO:0031639">
    <property type="term" value="P:plasminogen activation"/>
    <property type="evidence" value="ECO:0007669"/>
    <property type="project" value="TreeGrafter"/>
</dbReference>
<dbReference type="GeneID" id="115810521"/>
<comment type="caution">
    <text evidence="14">Lacks conserved residue(s) required for the propagation of feature annotation.</text>
</comment>
<dbReference type="PROSITE" id="PS50070">
    <property type="entry name" value="KRINGLE_2"/>
    <property type="match status" value="1"/>
</dbReference>
<dbReference type="PROSITE" id="PS00134">
    <property type="entry name" value="TRYPSIN_HIS"/>
    <property type="match status" value="1"/>
</dbReference>
<comment type="catalytic activity">
    <reaction evidence="12">
        <text>Preferential cleavage: Arg-|-Xaa, Lys-|-Xaa.</text>
        <dbReference type="EC" id="3.4.21.4"/>
    </reaction>
</comment>
<evidence type="ECO:0000256" key="2">
    <source>
        <dbReference type="ARBA" id="ARBA00022525"/>
    </source>
</evidence>
<evidence type="ECO:0000256" key="12">
    <source>
        <dbReference type="ARBA" id="ARBA00036320"/>
    </source>
</evidence>
<dbReference type="InterPro" id="IPR050127">
    <property type="entry name" value="Serine_Proteases_S1"/>
</dbReference>
<dbReference type="Pfam" id="PF00051">
    <property type="entry name" value="Kringle"/>
    <property type="match status" value="1"/>
</dbReference>
<dbReference type="Gene3D" id="2.40.10.10">
    <property type="entry name" value="Trypsin-like serine proteases"/>
    <property type="match status" value="1"/>
</dbReference>
<evidence type="ECO:0000256" key="5">
    <source>
        <dbReference type="ARBA" id="ARBA00022670"/>
    </source>
</evidence>
<dbReference type="InterPro" id="IPR000001">
    <property type="entry name" value="Kringle"/>
</dbReference>
<dbReference type="PRINTS" id="PR00018">
    <property type="entry name" value="KRINGLE"/>
</dbReference>
<dbReference type="SUPFAM" id="SSF57440">
    <property type="entry name" value="Kringle-like"/>
    <property type="match status" value="1"/>
</dbReference>
<dbReference type="InterPro" id="IPR013806">
    <property type="entry name" value="Kringle-like"/>
</dbReference>
<name>A0A6J2V983_CHACN</name>
<evidence type="ECO:0000256" key="9">
    <source>
        <dbReference type="ARBA" id="ARBA00023145"/>
    </source>
</evidence>